<keyword evidence="2" id="KW-1185">Reference proteome</keyword>
<evidence type="ECO:0000313" key="1">
    <source>
        <dbReference type="EMBL" id="EUB54164.1"/>
    </source>
</evidence>
<comment type="caution">
    <text evidence="1">The sequence shown here is derived from an EMBL/GenBank/DDBJ whole genome shotgun (WGS) entry which is preliminary data.</text>
</comment>
<dbReference type="CTD" id="36346689"/>
<accession>W6UKY9</accession>
<dbReference type="GeneID" id="36346689"/>
<proteinExistence type="predicted"/>
<organism evidence="1 2">
    <name type="scientific">Echinococcus granulosus</name>
    <name type="common">Hydatid tapeworm</name>
    <dbReference type="NCBI Taxonomy" id="6210"/>
    <lineage>
        <taxon>Eukaryota</taxon>
        <taxon>Metazoa</taxon>
        <taxon>Spiralia</taxon>
        <taxon>Lophotrochozoa</taxon>
        <taxon>Platyhelminthes</taxon>
        <taxon>Cestoda</taxon>
        <taxon>Eucestoda</taxon>
        <taxon>Cyclophyllidea</taxon>
        <taxon>Taeniidae</taxon>
        <taxon>Echinococcus</taxon>
        <taxon>Echinococcus granulosus group</taxon>
    </lineage>
</organism>
<reference evidence="1 2" key="1">
    <citation type="journal article" date="2013" name="Nat. Genet.">
        <title>The genome of the hydatid tapeworm Echinococcus granulosus.</title>
        <authorList>
            <person name="Zheng H."/>
            <person name="Zhang W."/>
            <person name="Zhang L."/>
            <person name="Zhang Z."/>
            <person name="Li J."/>
            <person name="Lu G."/>
            <person name="Zhu Y."/>
            <person name="Wang Y."/>
            <person name="Huang Y."/>
            <person name="Liu J."/>
            <person name="Kang H."/>
            <person name="Chen J."/>
            <person name="Wang L."/>
            <person name="Chen A."/>
            <person name="Yu S."/>
            <person name="Gao Z."/>
            <person name="Jin L."/>
            <person name="Gu W."/>
            <person name="Wang Z."/>
            <person name="Zhao L."/>
            <person name="Shi B."/>
            <person name="Wen H."/>
            <person name="Lin R."/>
            <person name="Jones M.K."/>
            <person name="Brejova B."/>
            <person name="Vinar T."/>
            <person name="Zhao G."/>
            <person name="McManus D.P."/>
            <person name="Chen Z."/>
            <person name="Zhou Y."/>
            <person name="Wang S."/>
        </authorList>
    </citation>
    <scope>NUCLEOTIDE SEQUENCE [LARGE SCALE GENOMIC DNA]</scope>
</reference>
<dbReference type="KEGG" id="egl:EGR_10974"/>
<protein>
    <submittedName>
        <fullName evidence="1">Uncharacterized protein</fullName>
    </submittedName>
</protein>
<sequence>MSSGKCAIAMMSMTLALTPQANRKEEYCPMPCSQ</sequence>
<evidence type="ECO:0000313" key="2">
    <source>
        <dbReference type="Proteomes" id="UP000019149"/>
    </source>
</evidence>
<name>W6UKY9_ECHGR</name>
<dbReference type="Proteomes" id="UP000019149">
    <property type="component" value="Unassembled WGS sequence"/>
</dbReference>
<dbReference type="AlphaFoldDB" id="W6UKY9"/>
<dbReference type="EMBL" id="APAU02000317">
    <property type="protein sequence ID" value="EUB54164.1"/>
    <property type="molecule type" value="Genomic_DNA"/>
</dbReference>
<dbReference type="RefSeq" id="XP_024345360.1">
    <property type="nucleotide sequence ID" value="XM_024500223.1"/>
</dbReference>
<gene>
    <name evidence="1" type="ORF">EGR_10974</name>
</gene>